<protein>
    <submittedName>
        <fullName evidence="1">Uncharacterized protein</fullName>
    </submittedName>
</protein>
<reference evidence="1 2" key="1">
    <citation type="submission" date="2019-01" db="EMBL/GenBank/DDBJ databases">
        <title>Sequencing of cultivated peanut Arachis hypogaea provides insights into genome evolution and oil improvement.</title>
        <authorList>
            <person name="Chen X."/>
        </authorList>
    </citation>
    <scope>NUCLEOTIDE SEQUENCE [LARGE SCALE GENOMIC DNA]</scope>
    <source>
        <strain evidence="2">cv. Fuhuasheng</strain>
        <tissue evidence="1">Leaves</tissue>
    </source>
</reference>
<name>A0A445A4V1_ARAHY</name>
<comment type="caution">
    <text evidence="1">The sequence shown here is derived from an EMBL/GenBank/DDBJ whole genome shotgun (WGS) entry which is preliminary data.</text>
</comment>
<accession>A0A445A4V1</accession>
<keyword evidence="2" id="KW-1185">Reference proteome</keyword>
<evidence type="ECO:0000313" key="1">
    <source>
        <dbReference type="EMBL" id="RYR21382.1"/>
    </source>
</evidence>
<dbReference type="EMBL" id="SDMP01000013">
    <property type="protein sequence ID" value="RYR21382.1"/>
    <property type="molecule type" value="Genomic_DNA"/>
</dbReference>
<organism evidence="1 2">
    <name type="scientific">Arachis hypogaea</name>
    <name type="common">Peanut</name>
    <dbReference type="NCBI Taxonomy" id="3818"/>
    <lineage>
        <taxon>Eukaryota</taxon>
        <taxon>Viridiplantae</taxon>
        <taxon>Streptophyta</taxon>
        <taxon>Embryophyta</taxon>
        <taxon>Tracheophyta</taxon>
        <taxon>Spermatophyta</taxon>
        <taxon>Magnoliopsida</taxon>
        <taxon>eudicotyledons</taxon>
        <taxon>Gunneridae</taxon>
        <taxon>Pentapetalae</taxon>
        <taxon>rosids</taxon>
        <taxon>fabids</taxon>
        <taxon>Fabales</taxon>
        <taxon>Fabaceae</taxon>
        <taxon>Papilionoideae</taxon>
        <taxon>50 kb inversion clade</taxon>
        <taxon>dalbergioids sensu lato</taxon>
        <taxon>Dalbergieae</taxon>
        <taxon>Pterocarpus clade</taxon>
        <taxon>Arachis</taxon>
    </lineage>
</organism>
<gene>
    <name evidence="1" type="ORF">Ahy_B03g066662</name>
</gene>
<sequence length="92" mass="10638">MEVKVVLYSNMKNTGVLQSYGVSGKTRRVRVELDIPFHEKIDNNKQFGMRYGATQTEYRILSTPERSGALSSDRFIVRFEDWNLDTSVFELA</sequence>
<evidence type="ECO:0000313" key="2">
    <source>
        <dbReference type="Proteomes" id="UP000289738"/>
    </source>
</evidence>
<dbReference type="AlphaFoldDB" id="A0A445A4V1"/>
<dbReference type="Proteomes" id="UP000289738">
    <property type="component" value="Chromosome B03"/>
</dbReference>
<proteinExistence type="predicted"/>